<dbReference type="RefSeq" id="WP_127689079.1">
    <property type="nucleotide sequence ID" value="NZ_RZUL01000001.1"/>
</dbReference>
<evidence type="ECO:0000256" key="9">
    <source>
        <dbReference type="ARBA" id="ARBA00023136"/>
    </source>
</evidence>
<feature type="signal peptide" evidence="13">
    <location>
        <begin position="1"/>
        <end position="25"/>
    </location>
</feature>
<evidence type="ECO:0000259" key="14">
    <source>
        <dbReference type="Pfam" id="PF00593"/>
    </source>
</evidence>
<keyword evidence="3 11" id="KW-1134">Transmembrane beta strand</keyword>
<evidence type="ECO:0000256" key="12">
    <source>
        <dbReference type="RuleBase" id="RU003357"/>
    </source>
</evidence>
<comment type="subcellular location">
    <subcellularLocation>
        <location evidence="1 11">Cell outer membrane</location>
        <topology evidence="1 11">Multi-pass membrane protein</topology>
    </subcellularLocation>
</comment>
<keyword evidence="17" id="KW-1185">Reference proteome</keyword>
<evidence type="ECO:0000313" key="17">
    <source>
        <dbReference type="Proteomes" id="UP000282977"/>
    </source>
</evidence>
<dbReference type="GO" id="GO:0006826">
    <property type="term" value="P:iron ion transport"/>
    <property type="evidence" value="ECO:0007669"/>
    <property type="project" value="UniProtKB-KW"/>
</dbReference>
<comment type="caution">
    <text evidence="16">The sequence shown here is derived from an EMBL/GenBank/DDBJ whole genome shotgun (WGS) entry which is preliminary data.</text>
</comment>
<dbReference type="Gene3D" id="2.40.170.20">
    <property type="entry name" value="TonB-dependent receptor, beta-barrel domain"/>
    <property type="match status" value="1"/>
</dbReference>
<keyword evidence="13" id="KW-0732">Signal</keyword>
<dbReference type="Proteomes" id="UP000282977">
    <property type="component" value="Unassembled WGS sequence"/>
</dbReference>
<evidence type="ECO:0000256" key="2">
    <source>
        <dbReference type="ARBA" id="ARBA00022448"/>
    </source>
</evidence>
<organism evidence="16 17">
    <name type="scientific">Sphingobium algorifonticola</name>
    <dbReference type="NCBI Taxonomy" id="2008318"/>
    <lineage>
        <taxon>Bacteria</taxon>
        <taxon>Pseudomonadati</taxon>
        <taxon>Pseudomonadota</taxon>
        <taxon>Alphaproteobacteria</taxon>
        <taxon>Sphingomonadales</taxon>
        <taxon>Sphingomonadaceae</taxon>
        <taxon>Sphingobium</taxon>
    </lineage>
</organism>
<evidence type="ECO:0000313" key="16">
    <source>
        <dbReference type="EMBL" id="RVT43539.1"/>
    </source>
</evidence>
<dbReference type="PANTHER" id="PTHR32552:SF81">
    <property type="entry name" value="TONB-DEPENDENT OUTER MEMBRANE RECEPTOR"/>
    <property type="match status" value="1"/>
</dbReference>
<dbReference type="InterPro" id="IPR036942">
    <property type="entry name" value="Beta-barrel_TonB_sf"/>
</dbReference>
<proteinExistence type="inferred from homology"/>
<feature type="chain" id="PRO_5019500258" evidence="13">
    <location>
        <begin position="26"/>
        <end position="826"/>
    </location>
</feature>
<feature type="domain" description="TonB-dependent receptor plug" evidence="15">
    <location>
        <begin position="59"/>
        <end position="167"/>
    </location>
</feature>
<name>A0A437JCA2_9SPHN</name>
<keyword evidence="16" id="KW-0675">Receptor</keyword>
<dbReference type="Pfam" id="PF07715">
    <property type="entry name" value="Plug"/>
    <property type="match status" value="1"/>
</dbReference>
<comment type="similarity">
    <text evidence="11 12">Belongs to the TonB-dependent receptor family.</text>
</comment>
<keyword evidence="2 11" id="KW-0813">Transport</keyword>
<dbReference type="PANTHER" id="PTHR32552">
    <property type="entry name" value="FERRICHROME IRON RECEPTOR-RELATED"/>
    <property type="match status" value="1"/>
</dbReference>
<evidence type="ECO:0000256" key="5">
    <source>
        <dbReference type="ARBA" id="ARBA00022692"/>
    </source>
</evidence>
<dbReference type="InterPro" id="IPR000531">
    <property type="entry name" value="Beta-barrel_TonB"/>
</dbReference>
<gene>
    <name evidence="16" type="ORF">ENE74_02660</name>
</gene>
<keyword evidence="4" id="KW-0410">Iron transport</keyword>
<evidence type="ECO:0000256" key="7">
    <source>
        <dbReference type="ARBA" id="ARBA00023065"/>
    </source>
</evidence>
<evidence type="ECO:0000256" key="1">
    <source>
        <dbReference type="ARBA" id="ARBA00004571"/>
    </source>
</evidence>
<dbReference type="InterPro" id="IPR039426">
    <property type="entry name" value="TonB-dep_rcpt-like"/>
</dbReference>
<keyword evidence="7" id="KW-0406">Ion transport</keyword>
<evidence type="ECO:0000256" key="3">
    <source>
        <dbReference type="ARBA" id="ARBA00022452"/>
    </source>
</evidence>
<keyword evidence="5 11" id="KW-0812">Transmembrane</keyword>
<dbReference type="PROSITE" id="PS52016">
    <property type="entry name" value="TONB_DEPENDENT_REC_3"/>
    <property type="match status" value="1"/>
</dbReference>
<evidence type="ECO:0000256" key="10">
    <source>
        <dbReference type="ARBA" id="ARBA00023237"/>
    </source>
</evidence>
<sequence length="826" mass="88881">MSVAKLLGAVSIFATMASAAVPALAQDAAAVDASAAAPQESAGGIADIIVTATRRDTDLQTTPIAVSVVDSSLIEQSSPRNIGDLSVFVPNFSAATITGFNAASFSIRGVGQNTIIVYFEPPVAVLVDDFVVPSVQTQLLDTFDVAQVEVLRGPQGTLFGKNTTGGAVTVRTQRPELGKLGVKGQIVAGRYGTYEARGAVNVPIGDTLAFRGVIGMQKSDGYYRNGACYGPVVAFAPSKFAGRQGCGDGRALGGTDVWNARVKLLWEPTSGIDALLQYEHLRDRSDSIPTVNETPNSPAFLFDTLNVGAATGAGSDPLDNAGITNRQDNLIKMGNGQRINVDGVYLNVNIDVGPGTFTSVSGWRKQKSRLPNTYTGQAPVAADGEVLSLFDANRSDDRRTWQQEVRFASDLGGSFDFVTGAFHQNDRTSFCVSQLLGFLDLASGGLPFGPWNQNPYILCNAQKARSTAVFLEGTLKITPTLTLTGGGRYTWERKTWFGRQQVFQQQLNGGFDPTLRVNNTIDANVFDFPAGVIQVKARANEPTWRASLGWQATDDVFAYATYSRGFKGGGFNDQIGGFHPFVNADGSDDNAAFAAAASATAPEKADSYEVGVKTSALNNRLRFNLTGFYVDYSNLQKQIVVPITVGGQQNQVTRFFNAASANVKGIEMEATLIPVDNFTLRGVLGYQKGKYNEYVTPIPAGYDLSSAPLDRLPKWQWTIDASYEVPMGSHKLLFNGNVNYTARNLFTQSITSPDENTYLNARTLVNASITLAEAEDKYYVRAVGRNLTDERYRTASQVVGGLWSNSQYGLPRYYGLELGVSFGGIR</sequence>
<keyword evidence="8 12" id="KW-0798">TonB box</keyword>
<evidence type="ECO:0000256" key="4">
    <source>
        <dbReference type="ARBA" id="ARBA00022496"/>
    </source>
</evidence>
<accession>A0A437JCA2</accession>
<dbReference type="SUPFAM" id="SSF56935">
    <property type="entry name" value="Porins"/>
    <property type="match status" value="1"/>
</dbReference>
<keyword evidence="6" id="KW-0408">Iron</keyword>
<evidence type="ECO:0000256" key="6">
    <source>
        <dbReference type="ARBA" id="ARBA00023004"/>
    </source>
</evidence>
<dbReference type="AlphaFoldDB" id="A0A437JCA2"/>
<protein>
    <submittedName>
        <fullName evidence="16">TonB-dependent receptor</fullName>
    </submittedName>
</protein>
<feature type="domain" description="TonB-dependent receptor-like beta-barrel" evidence="14">
    <location>
        <begin position="304"/>
        <end position="786"/>
    </location>
</feature>
<dbReference type="EMBL" id="RZUL01000001">
    <property type="protein sequence ID" value="RVT43539.1"/>
    <property type="molecule type" value="Genomic_DNA"/>
</dbReference>
<evidence type="ECO:0000256" key="8">
    <source>
        <dbReference type="ARBA" id="ARBA00023077"/>
    </source>
</evidence>
<evidence type="ECO:0000256" key="11">
    <source>
        <dbReference type="PROSITE-ProRule" id="PRU01360"/>
    </source>
</evidence>
<keyword evidence="10 11" id="KW-0998">Cell outer membrane</keyword>
<dbReference type="GO" id="GO:0009279">
    <property type="term" value="C:cell outer membrane"/>
    <property type="evidence" value="ECO:0007669"/>
    <property type="project" value="UniProtKB-SubCell"/>
</dbReference>
<evidence type="ECO:0000259" key="15">
    <source>
        <dbReference type="Pfam" id="PF07715"/>
    </source>
</evidence>
<dbReference type="Pfam" id="PF00593">
    <property type="entry name" value="TonB_dep_Rec_b-barrel"/>
    <property type="match status" value="1"/>
</dbReference>
<keyword evidence="9 11" id="KW-0472">Membrane</keyword>
<dbReference type="InterPro" id="IPR012910">
    <property type="entry name" value="Plug_dom"/>
</dbReference>
<reference evidence="16 17" key="1">
    <citation type="submission" date="2019-01" db="EMBL/GenBank/DDBJ databases">
        <authorList>
            <person name="Chen W.-M."/>
        </authorList>
    </citation>
    <scope>NUCLEOTIDE SEQUENCE [LARGE SCALE GENOMIC DNA]</scope>
    <source>
        <strain evidence="16 17">TLA-22</strain>
    </source>
</reference>
<dbReference type="OrthoDB" id="9760333at2"/>
<evidence type="ECO:0000256" key="13">
    <source>
        <dbReference type="SAM" id="SignalP"/>
    </source>
</evidence>